<gene>
    <name evidence="1" type="ORF">K504DRAFT_75647</name>
</gene>
<reference evidence="1" key="1">
    <citation type="journal article" date="2020" name="Stud. Mycol.">
        <title>101 Dothideomycetes genomes: a test case for predicting lifestyles and emergence of pathogens.</title>
        <authorList>
            <person name="Haridas S."/>
            <person name="Albert R."/>
            <person name="Binder M."/>
            <person name="Bloem J."/>
            <person name="Labutti K."/>
            <person name="Salamov A."/>
            <person name="Andreopoulos B."/>
            <person name="Baker S."/>
            <person name="Barry K."/>
            <person name="Bills G."/>
            <person name="Bluhm B."/>
            <person name="Cannon C."/>
            <person name="Castanera R."/>
            <person name="Culley D."/>
            <person name="Daum C."/>
            <person name="Ezra D."/>
            <person name="Gonzalez J."/>
            <person name="Henrissat B."/>
            <person name="Kuo A."/>
            <person name="Liang C."/>
            <person name="Lipzen A."/>
            <person name="Lutzoni F."/>
            <person name="Magnuson J."/>
            <person name="Mondo S."/>
            <person name="Nolan M."/>
            <person name="Ohm R."/>
            <person name="Pangilinan J."/>
            <person name="Park H.-J."/>
            <person name="Ramirez L."/>
            <person name="Alfaro M."/>
            <person name="Sun H."/>
            <person name="Tritt A."/>
            <person name="Yoshinaga Y."/>
            <person name="Zwiers L.-H."/>
            <person name="Turgeon B."/>
            <person name="Goodwin S."/>
            <person name="Spatafora J."/>
            <person name="Crous P."/>
            <person name="Grigoriev I."/>
        </authorList>
    </citation>
    <scope>NUCLEOTIDE SEQUENCE</scope>
    <source>
        <strain evidence="1">CBS 279.74</strain>
    </source>
</reference>
<proteinExistence type="predicted"/>
<dbReference type="AlphaFoldDB" id="A0A6G1K026"/>
<keyword evidence="2" id="KW-1185">Reference proteome</keyword>
<name>A0A6G1K026_9PLEO</name>
<dbReference type="Proteomes" id="UP000799428">
    <property type="component" value="Unassembled WGS sequence"/>
</dbReference>
<evidence type="ECO:0000313" key="1">
    <source>
        <dbReference type="EMBL" id="KAF2706216.1"/>
    </source>
</evidence>
<dbReference type="OrthoDB" id="5335493at2759"/>
<accession>A0A6G1K026</accession>
<organism evidence="1 2">
    <name type="scientific">Pleomassaria siparia CBS 279.74</name>
    <dbReference type="NCBI Taxonomy" id="1314801"/>
    <lineage>
        <taxon>Eukaryota</taxon>
        <taxon>Fungi</taxon>
        <taxon>Dikarya</taxon>
        <taxon>Ascomycota</taxon>
        <taxon>Pezizomycotina</taxon>
        <taxon>Dothideomycetes</taxon>
        <taxon>Pleosporomycetidae</taxon>
        <taxon>Pleosporales</taxon>
        <taxon>Pleomassariaceae</taxon>
        <taxon>Pleomassaria</taxon>
    </lineage>
</organism>
<protein>
    <submittedName>
        <fullName evidence="1">Uncharacterized protein</fullName>
    </submittedName>
</protein>
<evidence type="ECO:0000313" key="2">
    <source>
        <dbReference type="Proteomes" id="UP000799428"/>
    </source>
</evidence>
<dbReference type="EMBL" id="MU005776">
    <property type="protein sequence ID" value="KAF2706216.1"/>
    <property type="molecule type" value="Genomic_DNA"/>
</dbReference>
<sequence length="328" mass="38881">MQILVRGRWHAIKPWLCARYGSQIHRKARIEDWWDMNGKHFRFTDLPAELRCCVYEQVQGQYIWPACIPQVRPLQTVSDHLWHDANVQILDPGKSNIQRTNSLFRREFLKVAWEASWKHFNCTHNLDEVISRLGGAMVMPYGIRVNCLRRINMLLPMEKYFEFVGICPSHEEPFHKRELEPTSSHVRIFRHISTLVFLNFQFEMGTYSDPWTQLASSEGYDYEPACYNVLVEWFFTFAHEHLKGIPRITASGHVKHRTKTKWERIFREEYQDRRSYEMASQIRDLEAMPPRKFPPACYCPTPCHFSEVYLPHPRGVNPGVAQSFVYDD</sequence>